<reference evidence="2" key="2">
    <citation type="submission" date="2020-05" db="UniProtKB">
        <authorList>
            <consortium name="EnsemblMetazoa"/>
        </authorList>
    </citation>
    <scope>IDENTIFICATION</scope>
    <source>
        <strain evidence="2">A-37</strain>
    </source>
</reference>
<organism evidence="2 3">
    <name type="scientific">Anopheles culicifacies</name>
    <dbReference type="NCBI Taxonomy" id="139723"/>
    <lineage>
        <taxon>Eukaryota</taxon>
        <taxon>Metazoa</taxon>
        <taxon>Ecdysozoa</taxon>
        <taxon>Arthropoda</taxon>
        <taxon>Hexapoda</taxon>
        <taxon>Insecta</taxon>
        <taxon>Pterygota</taxon>
        <taxon>Neoptera</taxon>
        <taxon>Endopterygota</taxon>
        <taxon>Diptera</taxon>
        <taxon>Nematocera</taxon>
        <taxon>Culicoidea</taxon>
        <taxon>Culicidae</taxon>
        <taxon>Anophelinae</taxon>
        <taxon>Anopheles</taxon>
        <taxon>culicifacies species complex</taxon>
    </lineage>
</organism>
<protein>
    <recommendedName>
        <fullName evidence="4">Odorant receptor</fullName>
    </recommendedName>
</protein>
<keyword evidence="1" id="KW-1133">Transmembrane helix</keyword>
<proteinExistence type="predicted"/>
<feature type="transmembrane region" description="Helical" evidence="1">
    <location>
        <begin position="35"/>
        <end position="55"/>
    </location>
</feature>
<keyword evidence="1" id="KW-0812">Transmembrane</keyword>
<dbReference type="Proteomes" id="UP000075883">
    <property type="component" value="Unassembled WGS sequence"/>
</dbReference>
<evidence type="ECO:0008006" key="4">
    <source>
        <dbReference type="Google" id="ProtNLM"/>
    </source>
</evidence>
<evidence type="ECO:0000256" key="1">
    <source>
        <dbReference type="SAM" id="Phobius"/>
    </source>
</evidence>
<dbReference type="STRING" id="139723.A0A182MK42"/>
<keyword evidence="3" id="KW-1185">Reference proteome</keyword>
<keyword evidence="1" id="KW-0472">Membrane</keyword>
<dbReference type="AlphaFoldDB" id="A0A182MK42"/>
<dbReference type="EMBL" id="AXCM01003195">
    <property type="status" value="NOT_ANNOTATED_CDS"/>
    <property type="molecule type" value="Genomic_DNA"/>
</dbReference>
<accession>A0A182MK42</accession>
<dbReference type="VEuPathDB" id="VectorBase:ACUA020212"/>
<reference evidence="3" key="1">
    <citation type="submission" date="2013-09" db="EMBL/GenBank/DDBJ databases">
        <title>The Genome Sequence of Anopheles culicifacies species A.</title>
        <authorList>
            <consortium name="The Broad Institute Genomics Platform"/>
            <person name="Neafsey D.E."/>
            <person name="Besansky N."/>
            <person name="Howell P."/>
            <person name="Walton C."/>
            <person name="Young S.K."/>
            <person name="Zeng Q."/>
            <person name="Gargeya S."/>
            <person name="Fitzgerald M."/>
            <person name="Haas B."/>
            <person name="Abouelleil A."/>
            <person name="Allen A.W."/>
            <person name="Alvarado L."/>
            <person name="Arachchi H.M."/>
            <person name="Berlin A.M."/>
            <person name="Chapman S.B."/>
            <person name="Gainer-Dewar J."/>
            <person name="Goldberg J."/>
            <person name="Griggs A."/>
            <person name="Gujja S."/>
            <person name="Hansen M."/>
            <person name="Howarth C."/>
            <person name="Imamovic A."/>
            <person name="Ireland A."/>
            <person name="Larimer J."/>
            <person name="McCowan C."/>
            <person name="Murphy C."/>
            <person name="Pearson M."/>
            <person name="Poon T.W."/>
            <person name="Priest M."/>
            <person name="Roberts A."/>
            <person name="Saif S."/>
            <person name="Shea T."/>
            <person name="Sisk P."/>
            <person name="Sykes S."/>
            <person name="Wortman J."/>
            <person name="Nusbaum C."/>
            <person name="Birren B."/>
        </authorList>
    </citation>
    <scope>NUCLEOTIDE SEQUENCE [LARGE SCALE GENOMIC DNA]</scope>
    <source>
        <strain evidence="3">A-37</strain>
    </source>
</reference>
<evidence type="ECO:0000313" key="3">
    <source>
        <dbReference type="Proteomes" id="UP000075883"/>
    </source>
</evidence>
<feature type="transmembrane region" description="Helical" evidence="1">
    <location>
        <begin position="128"/>
        <end position="150"/>
    </location>
</feature>
<evidence type="ECO:0000313" key="2">
    <source>
        <dbReference type="EnsemblMetazoa" id="ACUA020212-PA"/>
    </source>
</evidence>
<dbReference type="EnsemblMetazoa" id="ACUA020212-RA">
    <property type="protein sequence ID" value="ACUA020212-PA"/>
    <property type="gene ID" value="ACUA020212"/>
</dbReference>
<name>A0A182MK42_9DIPT</name>
<sequence length="243" mass="28191">MATVESFRELLKPLILYSKLLGVETWTAPGKLMPASYHMMLQMIIYLVSLAYTVIKYRYEPMHIMKVLVTFGTALQAMDMKELTETIERDILKRYQNGTDEEVAVLNRTGRYLWIIFRIMRMICNGTAAGFAFYPIFVYFTTNAVMPFFLHELPFLDYGTTTGYVVNMLLQMNLIVNGVMGVITTDFVFLMFAMYAMVLADIFILHLDELEAMLNDPLNDDSKRGGIREKWLQCVYDHQQATW</sequence>